<evidence type="ECO:0000259" key="1">
    <source>
        <dbReference type="Pfam" id="PF14355"/>
    </source>
</evidence>
<organism evidence="2 3">
    <name type="scientific">Micrococcus yunnanensis</name>
    <dbReference type="NCBI Taxonomy" id="566027"/>
    <lineage>
        <taxon>Bacteria</taxon>
        <taxon>Bacillati</taxon>
        <taxon>Actinomycetota</taxon>
        <taxon>Actinomycetes</taxon>
        <taxon>Micrococcales</taxon>
        <taxon>Micrococcaceae</taxon>
        <taxon>Micrococcus</taxon>
    </lineage>
</organism>
<reference evidence="2" key="1">
    <citation type="submission" date="2023-10" db="EMBL/GenBank/DDBJ databases">
        <title>Development of a sustainable strategy for remediation of hydrocarbon-contaminated territories based on the waste exchange concept.</title>
        <authorList>
            <person name="Krivoruchko A."/>
        </authorList>
    </citation>
    <scope>NUCLEOTIDE SEQUENCE</scope>
    <source>
        <strain evidence="2">IEGM 1325</strain>
    </source>
</reference>
<feature type="domain" description="Abortive infection protein-like C-terminal" evidence="1">
    <location>
        <begin position="174"/>
        <end position="250"/>
    </location>
</feature>
<dbReference type="RefSeq" id="WP_073116909.1">
    <property type="nucleotide sequence ID" value="NZ_JAWLUK010000001.1"/>
</dbReference>
<dbReference type="Pfam" id="PF14355">
    <property type="entry name" value="Abi_C"/>
    <property type="match status" value="1"/>
</dbReference>
<name>A0AAP5T6Y8_9MICC</name>
<accession>A0AAP5T6Y8</accession>
<gene>
    <name evidence="2" type="ORF">R4064_00060</name>
</gene>
<sequence>MASTSPTLLPFRIDSLATSLFAKETGFSGPQLHDFFARYTDVLGPYRWNGSPSRWQIFQTGLHSLPLPQQRAVLLELCSYDGEFKNGRPPEGELTRLRAMLLSAGTPGAQAAQESLQKLEDWEAVNRSWQAALTKVQDDPDGAITATRTTIESVCKHICDERGVKYEDGWDLARLYKATSSAMQVAPDQHSEQIIKQILSGAATLVGGLAAMRNALSDAHGRGKRSVGPAPRHAKLAVNAGFAIAGFLIDTHVEKPPVSS</sequence>
<evidence type="ECO:0000313" key="2">
    <source>
        <dbReference type="EMBL" id="MDV7176046.1"/>
    </source>
</evidence>
<protein>
    <submittedName>
        <fullName evidence="2">Abortive infection family protein</fullName>
    </submittedName>
</protein>
<comment type="caution">
    <text evidence="2">The sequence shown here is derived from an EMBL/GenBank/DDBJ whole genome shotgun (WGS) entry which is preliminary data.</text>
</comment>
<proteinExistence type="predicted"/>
<dbReference type="InterPro" id="IPR026001">
    <property type="entry name" value="Abi-like_C"/>
</dbReference>
<dbReference type="Proteomes" id="UP001185728">
    <property type="component" value="Unassembled WGS sequence"/>
</dbReference>
<dbReference type="AlphaFoldDB" id="A0AAP5T6Y8"/>
<evidence type="ECO:0000313" key="3">
    <source>
        <dbReference type="Proteomes" id="UP001185728"/>
    </source>
</evidence>
<dbReference type="EMBL" id="JAWLUK010000001">
    <property type="protein sequence ID" value="MDV7176046.1"/>
    <property type="molecule type" value="Genomic_DNA"/>
</dbReference>